<feature type="domain" description="Pseudouridine synthase RsuA/RluA-like" evidence="7">
    <location>
        <begin position="92"/>
        <end position="242"/>
    </location>
</feature>
<dbReference type="PROSITE" id="PS01129">
    <property type="entry name" value="PSI_RLU"/>
    <property type="match status" value="1"/>
</dbReference>
<proteinExistence type="inferred from homology"/>
<dbReference type="InterPro" id="IPR006225">
    <property type="entry name" value="PsdUridine_synth_RluC/D"/>
</dbReference>
<dbReference type="GO" id="GO:0009982">
    <property type="term" value="F:pseudouridine synthase activity"/>
    <property type="evidence" value="ECO:0007669"/>
    <property type="project" value="InterPro"/>
</dbReference>
<evidence type="ECO:0000313" key="8">
    <source>
        <dbReference type="EMBL" id="KNF09508.1"/>
    </source>
</evidence>
<accession>A0A0L0WDF4</accession>
<keyword evidence="9" id="KW-1185">Reference proteome</keyword>
<dbReference type="CDD" id="cd02869">
    <property type="entry name" value="PseudoU_synth_RluA_like"/>
    <property type="match status" value="1"/>
</dbReference>
<dbReference type="Gene3D" id="3.30.2350.10">
    <property type="entry name" value="Pseudouridine synthase"/>
    <property type="match status" value="1"/>
</dbReference>
<dbReference type="AlphaFoldDB" id="A0A0L0WDF4"/>
<dbReference type="GO" id="GO:0000455">
    <property type="term" value="P:enzyme-directed rRNA pseudouridine synthesis"/>
    <property type="evidence" value="ECO:0007669"/>
    <property type="project" value="TreeGrafter"/>
</dbReference>
<evidence type="ECO:0000256" key="3">
    <source>
        <dbReference type="ARBA" id="ARBA00023235"/>
    </source>
</evidence>
<dbReference type="PATRIC" id="fig|1503.3.peg.2157"/>
<reference evidence="9" key="1">
    <citation type="submission" date="2015-07" db="EMBL/GenBank/DDBJ databases">
        <title>Draft genome sequence of the purine-degrading Gottschalkia purinilyticum DSM 1384 (formerly Clostridium purinilyticum).</title>
        <authorList>
            <person name="Poehlein A."/>
            <person name="Schiel-Bengelsdorf B."/>
            <person name="Bengelsdorf F.R."/>
            <person name="Daniel R."/>
            <person name="Duerre P."/>
        </authorList>
    </citation>
    <scope>NUCLEOTIDE SEQUENCE [LARGE SCALE GENOMIC DNA]</scope>
    <source>
        <strain evidence="9">DSM 1384</strain>
    </source>
</reference>
<dbReference type="EC" id="5.4.99.-" evidence="6"/>
<dbReference type="NCBIfam" id="TIGR00005">
    <property type="entry name" value="rluA_subfam"/>
    <property type="match status" value="1"/>
</dbReference>
<evidence type="ECO:0000256" key="5">
    <source>
        <dbReference type="PROSITE-ProRule" id="PRU00182"/>
    </source>
</evidence>
<dbReference type="RefSeq" id="WP_050354484.1">
    <property type="nucleotide sequence ID" value="NZ_LGSS01000003.1"/>
</dbReference>
<dbReference type="InterPro" id="IPR020103">
    <property type="entry name" value="PsdUridine_synth_cat_dom_sf"/>
</dbReference>
<feature type="active site" evidence="4">
    <location>
        <position position="139"/>
    </location>
</feature>
<dbReference type="PANTHER" id="PTHR21600">
    <property type="entry name" value="MITOCHONDRIAL RNA PSEUDOURIDINE SYNTHASE"/>
    <property type="match status" value="1"/>
</dbReference>
<comment type="caution">
    <text evidence="8">The sequence shown here is derived from an EMBL/GenBank/DDBJ whole genome shotgun (WGS) entry which is preliminary data.</text>
</comment>
<evidence type="ECO:0000256" key="6">
    <source>
        <dbReference type="RuleBase" id="RU362028"/>
    </source>
</evidence>
<dbReference type="Pfam" id="PF00849">
    <property type="entry name" value="PseudoU_synth_2"/>
    <property type="match status" value="1"/>
</dbReference>
<dbReference type="GO" id="GO:0003723">
    <property type="term" value="F:RNA binding"/>
    <property type="evidence" value="ECO:0007669"/>
    <property type="project" value="UniProtKB-KW"/>
</dbReference>
<keyword evidence="3 6" id="KW-0413">Isomerase</keyword>
<gene>
    <name evidence="8" type="ORF">CLPU_3c02880</name>
</gene>
<dbReference type="Proteomes" id="UP000037267">
    <property type="component" value="Unassembled WGS sequence"/>
</dbReference>
<dbReference type="STRING" id="1503.CLPU_3c02880"/>
<dbReference type="SUPFAM" id="SSF55120">
    <property type="entry name" value="Pseudouridine synthase"/>
    <property type="match status" value="1"/>
</dbReference>
<evidence type="ECO:0000256" key="1">
    <source>
        <dbReference type="ARBA" id="ARBA00000073"/>
    </source>
</evidence>
<organism evidence="8 9">
    <name type="scientific">Gottschalkia purinilytica</name>
    <name type="common">Clostridium purinilyticum</name>
    <dbReference type="NCBI Taxonomy" id="1503"/>
    <lineage>
        <taxon>Bacteria</taxon>
        <taxon>Bacillati</taxon>
        <taxon>Bacillota</taxon>
        <taxon>Tissierellia</taxon>
        <taxon>Tissierellales</taxon>
        <taxon>Gottschalkiaceae</taxon>
        <taxon>Gottschalkia</taxon>
    </lineage>
</organism>
<comment type="catalytic activity">
    <reaction evidence="1 6">
        <text>a uridine in RNA = a pseudouridine in RNA</text>
        <dbReference type="Rhea" id="RHEA:48348"/>
        <dbReference type="Rhea" id="RHEA-COMP:12068"/>
        <dbReference type="Rhea" id="RHEA-COMP:12069"/>
        <dbReference type="ChEBI" id="CHEBI:65314"/>
        <dbReference type="ChEBI" id="CHEBI:65315"/>
    </reaction>
</comment>
<dbReference type="GO" id="GO:0140098">
    <property type="term" value="F:catalytic activity, acting on RNA"/>
    <property type="evidence" value="ECO:0007669"/>
    <property type="project" value="UniProtKB-ARBA"/>
</dbReference>
<protein>
    <recommendedName>
        <fullName evidence="6">Pseudouridine synthase</fullName>
        <ecNumber evidence="6">5.4.99.-</ecNumber>
    </recommendedName>
</protein>
<keyword evidence="5" id="KW-0694">RNA-binding</keyword>
<dbReference type="PROSITE" id="PS50889">
    <property type="entry name" value="S4"/>
    <property type="match status" value="1"/>
</dbReference>
<name>A0A0L0WDF4_GOTPU</name>
<evidence type="ECO:0000256" key="4">
    <source>
        <dbReference type="PIRSR" id="PIRSR606225-1"/>
    </source>
</evidence>
<comment type="similarity">
    <text evidence="2 6">Belongs to the pseudouridine synthase RluA family.</text>
</comment>
<dbReference type="CDD" id="cd00165">
    <property type="entry name" value="S4"/>
    <property type="match status" value="1"/>
</dbReference>
<dbReference type="InterPro" id="IPR050188">
    <property type="entry name" value="RluA_PseudoU_synthase"/>
</dbReference>
<dbReference type="EMBL" id="LGSS01000003">
    <property type="protein sequence ID" value="KNF09508.1"/>
    <property type="molecule type" value="Genomic_DNA"/>
</dbReference>
<dbReference type="InterPro" id="IPR006145">
    <property type="entry name" value="PsdUridine_synth_RsuA/RluA"/>
</dbReference>
<comment type="function">
    <text evidence="6">Responsible for synthesis of pseudouridine from uracil.</text>
</comment>
<evidence type="ECO:0000313" key="9">
    <source>
        <dbReference type="Proteomes" id="UP000037267"/>
    </source>
</evidence>
<dbReference type="InterPro" id="IPR006224">
    <property type="entry name" value="PsdUridine_synth_RluA-like_CS"/>
</dbReference>
<dbReference type="PANTHER" id="PTHR21600:SF44">
    <property type="entry name" value="RIBOSOMAL LARGE SUBUNIT PSEUDOURIDINE SYNTHASE D"/>
    <property type="match status" value="1"/>
</dbReference>
<evidence type="ECO:0000259" key="7">
    <source>
        <dbReference type="Pfam" id="PF00849"/>
    </source>
</evidence>
<dbReference type="OrthoDB" id="9807829at2"/>
<evidence type="ECO:0000256" key="2">
    <source>
        <dbReference type="ARBA" id="ARBA00010876"/>
    </source>
</evidence>
<sequence length="305" mass="35658">MKNFEENESIVSFKVEDDELTVERTLKKRFDVSSRLFRKLVKTKCVFLNNRKVNRNETVKKGDIITIIMEDEKDSNIPQNDIPIDIIYEDYDLVIINKQPNMVVHPTKGHPYGTIANALAYYFKEKNIKKKVRFVNRLDRDTSGVLVIAKNSFAHQQLSKQFQDDLVEKTYLTLVKGIVKEENGTIDMPIERDEEDSIKRVVREDGKRCITHYKVIERYKNSTLLEVKIETGRTHQIRVHLSYIGYPIIGDPLYNNSSELINRQALHSYSLKFNLLRTNKRIEVKAELPKDIQKVIELGKKECIE</sequence>